<dbReference type="GO" id="GO:0007200">
    <property type="term" value="P:phospholipase C-activating G protein-coupled receptor signaling pathway"/>
    <property type="evidence" value="ECO:0007669"/>
    <property type="project" value="TreeGrafter"/>
</dbReference>
<evidence type="ECO:0000256" key="4">
    <source>
        <dbReference type="ARBA" id="ARBA00022692"/>
    </source>
</evidence>
<feature type="compositionally biased region" description="Polar residues" evidence="15">
    <location>
        <begin position="486"/>
        <end position="497"/>
    </location>
</feature>
<proteinExistence type="inferred from homology"/>
<dbReference type="AlphaFoldDB" id="A0A6A4SLI2"/>
<dbReference type="GO" id="GO:0043410">
    <property type="term" value="P:positive regulation of MAPK cascade"/>
    <property type="evidence" value="ECO:0007669"/>
    <property type="project" value="TreeGrafter"/>
</dbReference>
<dbReference type="PANTHER" id="PTHR24248:SF16">
    <property type="entry name" value="ALPHA-1A ADRENERGIC RECEPTOR"/>
    <property type="match status" value="1"/>
</dbReference>
<feature type="compositionally biased region" description="Polar residues" evidence="15">
    <location>
        <begin position="511"/>
        <end position="521"/>
    </location>
</feature>
<feature type="transmembrane region" description="Helical" evidence="16">
    <location>
        <begin position="248"/>
        <end position="269"/>
    </location>
</feature>
<dbReference type="EMBL" id="VEVO01000012">
    <property type="protein sequence ID" value="KAF0033469.1"/>
    <property type="molecule type" value="Genomic_DNA"/>
</dbReference>
<evidence type="ECO:0000256" key="14">
    <source>
        <dbReference type="RuleBase" id="RU000688"/>
    </source>
</evidence>
<protein>
    <recommendedName>
        <fullName evidence="2">Alpha-1A adrenergic receptor</fullName>
    </recommendedName>
    <alternativeName>
        <fullName evidence="13">Alpha-1A adrenoreceptor</fullName>
    </alternativeName>
</protein>
<dbReference type="GO" id="GO:0007267">
    <property type="term" value="P:cell-cell signaling"/>
    <property type="evidence" value="ECO:0007669"/>
    <property type="project" value="TreeGrafter"/>
</dbReference>
<dbReference type="GO" id="GO:0007204">
    <property type="term" value="P:positive regulation of cytosolic calcium ion concentration"/>
    <property type="evidence" value="ECO:0007669"/>
    <property type="project" value="TreeGrafter"/>
</dbReference>
<dbReference type="GO" id="GO:0071880">
    <property type="term" value="P:adenylate cyclase-activating adrenergic receptor signaling pathway"/>
    <property type="evidence" value="ECO:0007669"/>
    <property type="project" value="TreeGrafter"/>
</dbReference>
<keyword evidence="7 16" id="KW-0472">Membrane</keyword>
<gene>
    <name evidence="18" type="ORF">F2P81_013535</name>
</gene>
<dbReference type="PANTHER" id="PTHR24248">
    <property type="entry name" value="ADRENERGIC RECEPTOR-RELATED G-PROTEIN COUPLED RECEPTOR"/>
    <property type="match status" value="1"/>
</dbReference>
<feature type="transmembrane region" description="Helical" evidence="16">
    <location>
        <begin position="289"/>
        <end position="316"/>
    </location>
</feature>
<keyword evidence="10" id="KW-0325">Glycoprotein</keyword>
<keyword evidence="12" id="KW-0449">Lipoprotein</keyword>
<evidence type="ECO:0000256" key="9">
    <source>
        <dbReference type="ARBA" id="ARBA00023170"/>
    </source>
</evidence>
<evidence type="ECO:0000256" key="5">
    <source>
        <dbReference type="ARBA" id="ARBA00022989"/>
    </source>
</evidence>
<evidence type="ECO:0000256" key="10">
    <source>
        <dbReference type="ARBA" id="ARBA00023180"/>
    </source>
</evidence>
<dbReference type="PRINTS" id="PR00237">
    <property type="entry name" value="GPCRRHODOPSN"/>
</dbReference>
<evidence type="ECO:0000256" key="8">
    <source>
        <dbReference type="ARBA" id="ARBA00023139"/>
    </source>
</evidence>
<feature type="transmembrane region" description="Helical" evidence="16">
    <location>
        <begin position="132"/>
        <end position="157"/>
    </location>
</feature>
<sequence>MSALLSIPSPASRRQSAVAASSRRGSGEQPAGMGNPGLKLRIYARVPLLSARGSGAEDGKRSFNNRSHDPMMTFCRKNLNRCVLQVYLCSTGQCRASAQNWSRWFLSNMAPAALCSNCSEVQVPELNMVKAVVLGLVLGILIVFGIVGNILVILSVVCHRHLRTVTHYFIVNLAVADLLLSSTVLPFSAIFEILDRWVFGRAFCNVWAAVDVLCCTASIMSLCVISVDRYIGVSYPLRYPAIMTKHRALLAVMLLWVLSVIISIGPLFGWKEPAPEDDSICKITEEPGYAIFSAVGSFYLPLAIILAMYCQVYVVARRESQGLREGQKTEKSDSERVILRIHRGNTTVSEDEALRNRTHFALRLLKFSREKKAAKTLGLVVGCFVLCWLPFFLVLPIAAMFPAHRPSDTVFKITFWLGYFNSCINPIIYPCSNQEFKKAFQSLLGVNCLRKTPRPHHLTAGHGQTKGHSKPLTLGPDNRGAPCRHSPSTSMALSRTPSSRDSRDWRVFSEDPTNGSGPAQTSRAKVAKLCSRGFHRTCCSCILSGGTPPQESNCGQPPPVGNLPTIKIHQLSLSEKGESV</sequence>
<dbReference type="PROSITE" id="PS50262">
    <property type="entry name" value="G_PROTEIN_RECEP_F1_2"/>
    <property type="match status" value="1"/>
</dbReference>
<keyword evidence="4 14" id="KW-0812">Transmembrane</keyword>
<evidence type="ECO:0000256" key="11">
    <source>
        <dbReference type="ARBA" id="ARBA00023224"/>
    </source>
</evidence>
<evidence type="ECO:0000256" key="15">
    <source>
        <dbReference type="SAM" id="MobiDB-lite"/>
    </source>
</evidence>
<evidence type="ECO:0000256" key="1">
    <source>
        <dbReference type="ARBA" id="ARBA00004651"/>
    </source>
</evidence>
<evidence type="ECO:0000256" key="2">
    <source>
        <dbReference type="ARBA" id="ARBA00014216"/>
    </source>
</evidence>
<keyword evidence="5 16" id="KW-1133">Transmembrane helix</keyword>
<keyword evidence="6 14" id="KW-0297">G-protein coupled receptor</keyword>
<evidence type="ECO:0000256" key="3">
    <source>
        <dbReference type="ARBA" id="ARBA00022475"/>
    </source>
</evidence>
<comment type="caution">
    <text evidence="18">The sequence shown here is derived from an EMBL/GenBank/DDBJ whole genome shotgun (WGS) entry which is preliminary data.</text>
</comment>
<dbReference type="InterPro" id="IPR002233">
    <property type="entry name" value="ADR_fam"/>
</dbReference>
<keyword evidence="3" id="KW-1003">Cell membrane</keyword>
<keyword evidence="9 14" id="KW-0675">Receptor</keyword>
<feature type="domain" description="G-protein coupled receptors family 1 profile" evidence="17">
    <location>
        <begin position="148"/>
        <end position="429"/>
    </location>
</feature>
<dbReference type="Proteomes" id="UP000438429">
    <property type="component" value="Unassembled WGS sequence"/>
</dbReference>
<dbReference type="SUPFAM" id="SSF81321">
    <property type="entry name" value="Family A G protein-coupled receptor-like"/>
    <property type="match status" value="1"/>
</dbReference>
<feature type="region of interest" description="Disordered" evidence="15">
    <location>
        <begin position="455"/>
        <end position="521"/>
    </location>
</feature>
<keyword evidence="11 14" id="KW-0807">Transducer</keyword>
<dbReference type="PRINTS" id="PR01103">
    <property type="entry name" value="ADRENERGICR"/>
</dbReference>
<evidence type="ECO:0000256" key="13">
    <source>
        <dbReference type="ARBA" id="ARBA00032839"/>
    </source>
</evidence>
<feature type="transmembrane region" description="Helical" evidence="16">
    <location>
        <begin position="206"/>
        <end position="227"/>
    </location>
</feature>
<evidence type="ECO:0000313" key="19">
    <source>
        <dbReference type="Proteomes" id="UP000438429"/>
    </source>
</evidence>
<keyword evidence="8" id="KW-0564">Palmitate</keyword>
<dbReference type="GO" id="GO:0004937">
    <property type="term" value="F:alpha1-adrenergic receptor activity"/>
    <property type="evidence" value="ECO:0007669"/>
    <property type="project" value="TreeGrafter"/>
</dbReference>
<dbReference type="Gene3D" id="1.20.1070.10">
    <property type="entry name" value="Rhodopsin 7-helix transmembrane proteins"/>
    <property type="match status" value="1"/>
</dbReference>
<feature type="region of interest" description="Disordered" evidence="15">
    <location>
        <begin position="1"/>
        <end position="36"/>
    </location>
</feature>
<evidence type="ECO:0000256" key="6">
    <source>
        <dbReference type="ARBA" id="ARBA00023040"/>
    </source>
</evidence>
<reference evidence="18 19" key="1">
    <citation type="submission" date="2019-06" db="EMBL/GenBank/DDBJ databases">
        <title>Draft genomes of female and male turbot (Scophthalmus maximus).</title>
        <authorList>
            <person name="Xu H."/>
            <person name="Xu X.-W."/>
            <person name="Shao C."/>
            <person name="Chen S."/>
        </authorList>
    </citation>
    <scope>NUCLEOTIDE SEQUENCE [LARGE SCALE GENOMIC DNA]</scope>
    <source>
        <strain evidence="18">Ysfricsl-2016a</strain>
        <tissue evidence="18">Blood</tissue>
    </source>
</reference>
<dbReference type="InterPro" id="IPR017452">
    <property type="entry name" value="GPCR_Rhodpsn_7TM"/>
</dbReference>
<organism evidence="18 19">
    <name type="scientific">Scophthalmus maximus</name>
    <name type="common">Turbot</name>
    <name type="synonym">Psetta maxima</name>
    <dbReference type="NCBI Taxonomy" id="52904"/>
    <lineage>
        <taxon>Eukaryota</taxon>
        <taxon>Metazoa</taxon>
        <taxon>Chordata</taxon>
        <taxon>Craniata</taxon>
        <taxon>Vertebrata</taxon>
        <taxon>Euteleostomi</taxon>
        <taxon>Actinopterygii</taxon>
        <taxon>Neopterygii</taxon>
        <taxon>Teleostei</taxon>
        <taxon>Neoteleostei</taxon>
        <taxon>Acanthomorphata</taxon>
        <taxon>Carangaria</taxon>
        <taxon>Pleuronectiformes</taxon>
        <taxon>Pleuronectoidei</taxon>
        <taxon>Scophthalmidae</taxon>
        <taxon>Scophthalmus</taxon>
    </lineage>
</organism>
<feature type="compositionally biased region" description="Basic residues" evidence="15">
    <location>
        <begin position="455"/>
        <end position="469"/>
    </location>
</feature>
<dbReference type="GO" id="GO:0005886">
    <property type="term" value="C:plasma membrane"/>
    <property type="evidence" value="ECO:0007669"/>
    <property type="project" value="UniProtKB-SubCell"/>
</dbReference>
<feature type="transmembrane region" description="Helical" evidence="16">
    <location>
        <begin position="169"/>
        <end position="194"/>
    </location>
</feature>
<evidence type="ECO:0000256" key="12">
    <source>
        <dbReference type="ARBA" id="ARBA00023288"/>
    </source>
</evidence>
<evidence type="ECO:0000256" key="7">
    <source>
        <dbReference type="ARBA" id="ARBA00023136"/>
    </source>
</evidence>
<dbReference type="FunFam" id="1.20.1070.10:FF:000027">
    <property type="entry name" value="alpha-1A adrenergic receptor"/>
    <property type="match status" value="1"/>
</dbReference>
<comment type="similarity">
    <text evidence="14">Belongs to the G-protein coupled receptor 1 family.</text>
</comment>
<feature type="compositionally biased region" description="Low complexity" evidence="15">
    <location>
        <begin position="9"/>
        <end position="24"/>
    </location>
</feature>
<evidence type="ECO:0000259" key="17">
    <source>
        <dbReference type="PROSITE" id="PS50262"/>
    </source>
</evidence>
<feature type="transmembrane region" description="Helical" evidence="16">
    <location>
        <begin position="376"/>
        <end position="401"/>
    </location>
</feature>
<dbReference type="PROSITE" id="PS00237">
    <property type="entry name" value="G_PROTEIN_RECEP_F1_1"/>
    <property type="match status" value="1"/>
</dbReference>
<dbReference type="SMART" id="SM01381">
    <property type="entry name" value="7TM_GPCR_Srsx"/>
    <property type="match status" value="1"/>
</dbReference>
<comment type="subcellular location">
    <subcellularLocation>
        <location evidence="1">Cell membrane</location>
        <topology evidence="1">Multi-pass membrane protein</topology>
    </subcellularLocation>
</comment>
<dbReference type="InterPro" id="IPR000276">
    <property type="entry name" value="GPCR_Rhodpsn"/>
</dbReference>
<name>A0A6A4SLI2_SCOMX</name>
<evidence type="ECO:0000313" key="18">
    <source>
        <dbReference type="EMBL" id="KAF0033469.1"/>
    </source>
</evidence>
<feature type="compositionally biased region" description="Basic and acidic residues" evidence="15">
    <location>
        <begin position="498"/>
        <end position="509"/>
    </location>
</feature>
<dbReference type="Pfam" id="PF00001">
    <property type="entry name" value="7tm_1"/>
    <property type="match status" value="1"/>
</dbReference>
<accession>A0A6A4SLI2</accession>
<evidence type="ECO:0000256" key="16">
    <source>
        <dbReference type="SAM" id="Phobius"/>
    </source>
</evidence>